<keyword evidence="2" id="KW-0012">Acyltransferase</keyword>
<dbReference type="InterPro" id="IPR050832">
    <property type="entry name" value="Bact_Acetyltransf"/>
</dbReference>
<organism evidence="4 5">
    <name type="scientific">Mycobacterium scrofulaceum</name>
    <dbReference type="NCBI Taxonomy" id="1783"/>
    <lineage>
        <taxon>Bacteria</taxon>
        <taxon>Bacillati</taxon>
        <taxon>Actinomycetota</taxon>
        <taxon>Actinomycetes</taxon>
        <taxon>Mycobacteriales</taxon>
        <taxon>Mycobacteriaceae</taxon>
        <taxon>Mycobacterium</taxon>
    </lineage>
</organism>
<comment type="caution">
    <text evidence="4">The sequence shown here is derived from an EMBL/GenBank/DDBJ whole genome shotgun (WGS) entry which is preliminary data.</text>
</comment>
<dbReference type="RefSeq" id="WP_067308224.1">
    <property type="nucleotide sequence ID" value="NZ_LZJY01000308.1"/>
</dbReference>
<dbReference type="InterPro" id="IPR000182">
    <property type="entry name" value="GNAT_dom"/>
</dbReference>
<evidence type="ECO:0000313" key="4">
    <source>
        <dbReference type="EMBL" id="OBH94422.1"/>
    </source>
</evidence>
<keyword evidence="1 4" id="KW-0808">Transferase</keyword>
<dbReference type="SUPFAM" id="SSF55729">
    <property type="entry name" value="Acyl-CoA N-acyltransferases (Nat)"/>
    <property type="match status" value="1"/>
</dbReference>
<evidence type="ECO:0000256" key="2">
    <source>
        <dbReference type="ARBA" id="ARBA00023315"/>
    </source>
</evidence>
<gene>
    <name evidence="4" type="ORF">A5679_22080</name>
</gene>
<proteinExistence type="predicted"/>
<protein>
    <submittedName>
        <fullName evidence="4">Acetyltransferase</fullName>
    </submittedName>
</protein>
<dbReference type="PANTHER" id="PTHR43877:SF1">
    <property type="entry name" value="ACETYLTRANSFERASE"/>
    <property type="match status" value="1"/>
</dbReference>
<dbReference type="InterPro" id="IPR016181">
    <property type="entry name" value="Acyl_CoA_acyltransferase"/>
</dbReference>
<dbReference type="PROSITE" id="PS51186">
    <property type="entry name" value="GNAT"/>
    <property type="match status" value="1"/>
</dbReference>
<dbReference type="CDD" id="cd04301">
    <property type="entry name" value="NAT_SF"/>
    <property type="match status" value="1"/>
</dbReference>
<evidence type="ECO:0000313" key="5">
    <source>
        <dbReference type="Proteomes" id="UP000092207"/>
    </source>
</evidence>
<dbReference type="Gene3D" id="3.40.630.30">
    <property type="match status" value="1"/>
</dbReference>
<sequence length="169" mass="18575">MEPLTRAVRVVTTDSVDVEQLADVAARTFPLACPAWMAPENIAAFVETNLTAARFAEYLADPQRAVLTATRDDRIIGYAMLIRDDDTAELSKIYVTPEHHGTGVAAALMDLALTTAGEWKVGRVWLGVNQANERAQRFYAKSGFVVSGTRTFQVGAGRENDFVMTRPLR</sequence>
<dbReference type="Proteomes" id="UP000092207">
    <property type="component" value="Unassembled WGS sequence"/>
</dbReference>
<dbReference type="AlphaFoldDB" id="A0A1A2V1L7"/>
<evidence type="ECO:0000259" key="3">
    <source>
        <dbReference type="PROSITE" id="PS51186"/>
    </source>
</evidence>
<reference evidence="4 5" key="1">
    <citation type="submission" date="2016-06" db="EMBL/GenBank/DDBJ databases">
        <authorList>
            <person name="Kjaerup R.B."/>
            <person name="Dalgaard T.S."/>
            <person name="Juul-Madsen H.R."/>
        </authorList>
    </citation>
    <scope>NUCLEOTIDE SEQUENCE [LARGE SCALE GENOMIC DNA]</scope>
    <source>
        <strain evidence="4 5">E2838</strain>
    </source>
</reference>
<evidence type="ECO:0000256" key="1">
    <source>
        <dbReference type="ARBA" id="ARBA00022679"/>
    </source>
</evidence>
<dbReference type="Pfam" id="PF00583">
    <property type="entry name" value="Acetyltransf_1"/>
    <property type="match status" value="1"/>
</dbReference>
<dbReference type="EMBL" id="LZJY01000308">
    <property type="protein sequence ID" value="OBH94422.1"/>
    <property type="molecule type" value="Genomic_DNA"/>
</dbReference>
<dbReference type="PANTHER" id="PTHR43877">
    <property type="entry name" value="AMINOALKYLPHOSPHONATE N-ACETYLTRANSFERASE-RELATED-RELATED"/>
    <property type="match status" value="1"/>
</dbReference>
<feature type="domain" description="N-acetyltransferase" evidence="3">
    <location>
        <begin position="6"/>
        <end position="169"/>
    </location>
</feature>
<dbReference type="GO" id="GO:0016747">
    <property type="term" value="F:acyltransferase activity, transferring groups other than amino-acyl groups"/>
    <property type="evidence" value="ECO:0007669"/>
    <property type="project" value="InterPro"/>
</dbReference>
<accession>A0A1A2V1L7</accession>
<name>A0A1A2V1L7_MYCSC</name>